<dbReference type="GO" id="GO:0005524">
    <property type="term" value="F:ATP binding"/>
    <property type="evidence" value="ECO:0007669"/>
    <property type="project" value="UniProtKB-UniRule"/>
</dbReference>
<dbReference type="GO" id="GO:0043065">
    <property type="term" value="P:positive regulation of apoptotic process"/>
    <property type="evidence" value="ECO:0007669"/>
    <property type="project" value="TreeGrafter"/>
</dbReference>
<evidence type="ECO:0000313" key="10">
    <source>
        <dbReference type="RefSeq" id="XP_017343293.1"/>
    </source>
</evidence>
<dbReference type="SMART" id="SM00220">
    <property type="entry name" value="S_TKc"/>
    <property type="match status" value="1"/>
</dbReference>
<dbReference type="GO" id="GO:0004674">
    <property type="term" value="F:protein serine/threonine kinase activity"/>
    <property type="evidence" value="ECO:0007669"/>
    <property type="project" value="UniProtKB-KW"/>
</dbReference>
<keyword evidence="7" id="KW-0175">Coiled coil</keyword>
<keyword evidence="3" id="KW-0808">Transferase</keyword>
<evidence type="ECO:0000256" key="2">
    <source>
        <dbReference type="ARBA" id="ARBA00022527"/>
    </source>
</evidence>
<evidence type="ECO:0000256" key="7">
    <source>
        <dbReference type="SAM" id="Coils"/>
    </source>
</evidence>
<dbReference type="Gene3D" id="1.10.510.10">
    <property type="entry name" value="Transferase(Phosphotransferase) domain 1"/>
    <property type="match status" value="1"/>
</dbReference>
<dbReference type="RefSeq" id="XP_017343293.1">
    <property type="nucleotide sequence ID" value="XM_017487804.3"/>
</dbReference>
<evidence type="ECO:0000256" key="8">
    <source>
        <dbReference type="SAM" id="MobiDB-lite"/>
    </source>
</evidence>
<feature type="region of interest" description="Disordered" evidence="8">
    <location>
        <begin position="355"/>
        <end position="408"/>
    </location>
</feature>
<dbReference type="KEGG" id="ipu:108276275"/>
<dbReference type="PROSITE" id="PS00107">
    <property type="entry name" value="PROTEIN_KINASE_ATP"/>
    <property type="match status" value="1"/>
</dbReference>
<dbReference type="InterPro" id="IPR011009">
    <property type="entry name" value="Kinase-like_dom_sf"/>
</dbReference>
<dbReference type="FunFam" id="1.10.510.10:FF:000135">
    <property type="entry name" value="Putative myosin light chain kinase 3"/>
    <property type="match status" value="1"/>
</dbReference>
<gene>
    <name evidence="10" type="primary">mylk2</name>
</gene>
<dbReference type="InterPro" id="IPR008271">
    <property type="entry name" value="Ser/Thr_kinase_AS"/>
</dbReference>
<dbReference type="GO" id="GO:0035556">
    <property type="term" value="P:intracellular signal transduction"/>
    <property type="evidence" value="ECO:0007669"/>
    <property type="project" value="TreeGrafter"/>
</dbReference>
<feature type="compositionally biased region" description="Polar residues" evidence="8">
    <location>
        <begin position="168"/>
        <end position="185"/>
    </location>
</feature>
<sequence length="903" mass="98805">MDDLHPKLDQLLARGSGGSCPMCGLCSQHSRQQEATASQLSAQAKLLENLEKKVMDLRNALEELTHGLEERSCEKVSVPLAALQRRKSLPVRTSVDEVYVQLDKLRDQKIIQHTFNAPCGKGHKDILIEDTEGEGLRGNASPLRNDFSDNKVQYDPQSHKEVNKDLSKVTTRWSTSQPGNKTPNTAKIGEAKSPLIQNNPKTTGVAAYTAAATSKMDTPSRKILTLPSTMHIPAPEMITTPPRISPPPLEMTMPKPKMSTPPPKLETITPSQKIVPPIPVTKSTTKTTPKITQAPVPFKATVSSSNTTTIQTSVSTGSTTLVTNQKIQGLWTAPVTTTSPTLVTSMSNNLPRFNVTDNTAPPSSVHSLQKASLGVPIKSPQSPVSETVDSQPDSPITKPMPRRDELLSPKTIRPPVTSLVTSMPNSPPESTATEDVAPSHKLRKVMNAGAPVATAQNIDKPSTNAATTTLATKLSTLSPPTLSAATSFLKHVYSCPDSLQSLQATGGKAESGTTTPLFGKPGNASAGITCTGPLKTGGIQIKISSAPERTTTRTKRAPKTCFKIIDDVPPQPAPFPHRCVSLKTSPPSDFSIHTREVLGGGRFGKVHKCTDNKSRLRLAAKIISSRSAKEREMVLNEIEVMNQLNHPNILQLFDAFETKNQIVLVLEYVEGGELFERIVDESCPLTEVDAMVFVKQICEGVQYMHQMYVLHLDLKPENILCMNRSSHQIKIIDFGLARRYKPREKLRVSFGTPEFLAPEVVNFDFVSFPTDMWTLGVVTYMLLSGLSPFLGDDDSETLNNVLTLNWYFDEETFEHVSAEAKDFISNLLIKERSGRLSAAQCLKHPWLNNISEKAKGNNIILKSQVLLRKYMARRLWKKNYIAIAAANRFKKIGSSGSLTTLGV</sequence>
<keyword evidence="2" id="KW-0723">Serine/threonine-protein kinase</keyword>
<comment type="similarity">
    <text evidence="1">Belongs to the protein kinase superfamily. CAMK Ser/Thr protein kinase family.</text>
</comment>
<evidence type="ECO:0000256" key="1">
    <source>
        <dbReference type="ARBA" id="ARBA00006692"/>
    </source>
</evidence>
<organism evidence="9 10">
    <name type="scientific">Ictalurus punctatus</name>
    <name type="common">Channel catfish</name>
    <name type="synonym">Silurus punctatus</name>
    <dbReference type="NCBI Taxonomy" id="7998"/>
    <lineage>
        <taxon>Eukaryota</taxon>
        <taxon>Metazoa</taxon>
        <taxon>Chordata</taxon>
        <taxon>Craniata</taxon>
        <taxon>Vertebrata</taxon>
        <taxon>Euteleostomi</taxon>
        <taxon>Actinopterygii</taxon>
        <taxon>Neopterygii</taxon>
        <taxon>Teleostei</taxon>
        <taxon>Ostariophysi</taxon>
        <taxon>Siluriformes</taxon>
        <taxon>Ictaluridae</taxon>
        <taxon>Ictalurus</taxon>
    </lineage>
</organism>
<dbReference type="AlphaFoldDB" id="A0A2D0SKQ4"/>
<feature type="compositionally biased region" description="Basic and acidic residues" evidence="8">
    <location>
        <begin position="157"/>
        <end position="167"/>
    </location>
</feature>
<keyword evidence="9" id="KW-1185">Reference proteome</keyword>
<dbReference type="GeneID" id="108276275"/>
<evidence type="ECO:0000256" key="5">
    <source>
        <dbReference type="ARBA" id="ARBA00022777"/>
    </source>
</evidence>
<dbReference type="PROSITE" id="PS00108">
    <property type="entry name" value="PROTEIN_KINASE_ST"/>
    <property type="match status" value="1"/>
</dbReference>
<dbReference type="CTD" id="85366"/>
<dbReference type="Proteomes" id="UP000221080">
    <property type="component" value="Chromosome 15"/>
</dbReference>
<dbReference type="Pfam" id="PF00069">
    <property type="entry name" value="Pkinase"/>
    <property type="match status" value="1"/>
</dbReference>
<reference evidence="10" key="2">
    <citation type="submission" date="2025-08" db="UniProtKB">
        <authorList>
            <consortium name="RefSeq"/>
        </authorList>
    </citation>
    <scope>IDENTIFICATION</scope>
    <source>
        <tissue evidence="10">Blood</tissue>
    </source>
</reference>
<dbReference type="InterPro" id="IPR017441">
    <property type="entry name" value="Protein_kinase_ATP_BS"/>
</dbReference>
<feature type="compositionally biased region" description="Polar residues" evidence="8">
    <location>
        <begin position="379"/>
        <end position="394"/>
    </location>
</feature>
<proteinExistence type="inferred from homology"/>
<evidence type="ECO:0000256" key="6">
    <source>
        <dbReference type="ARBA" id="ARBA00022840"/>
    </source>
</evidence>
<dbReference type="PANTHER" id="PTHR24342">
    <property type="entry name" value="SERINE/THREONINE-PROTEIN KINASE 17"/>
    <property type="match status" value="1"/>
</dbReference>
<dbReference type="Gene3D" id="3.30.200.20">
    <property type="entry name" value="Phosphorylase Kinase, domain 1"/>
    <property type="match status" value="1"/>
</dbReference>
<dbReference type="PANTHER" id="PTHR24342:SF20">
    <property type="entry name" value="MYOSIN LIGHT CHAIN KINASE, SMOOTH MUSCLE"/>
    <property type="match status" value="1"/>
</dbReference>
<dbReference type="PROSITE" id="PS50011">
    <property type="entry name" value="PROTEIN_KINASE_DOM"/>
    <property type="match status" value="1"/>
</dbReference>
<reference evidence="9" key="1">
    <citation type="journal article" date="2016" name="Nat. Commun.">
        <title>The channel catfish genome sequence provides insights into the evolution of scale formation in teleosts.</title>
        <authorList>
            <person name="Liu Z."/>
            <person name="Liu S."/>
            <person name="Yao J."/>
            <person name="Bao L."/>
            <person name="Zhang J."/>
            <person name="Li Y."/>
            <person name="Jiang C."/>
            <person name="Sun L."/>
            <person name="Wang R."/>
            <person name="Zhang Y."/>
            <person name="Zhou T."/>
            <person name="Zeng Q."/>
            <person name="Fu Q."/>
            <person name="Gao S."/>
            <person name="Li N."/>
            <person name="Koren S."/>
            <person name="Jiang Y."/>
            <person name="Zimin A."/>
            <person name="Xu P."/>
            <person name="Phillippy A.M."/>
            <person name="Geng X."/>
            <person name="Song L."/>
            <person name="Sun F."/>
            <person name="Li C."/>
            <person name="Wang X."/>
            <person name="Chen A."/>
            <person name="Jin Y."/>
            <person name="Yuan Z."/>
            <person name="Yang Y."/>
            <person name="Tan S."/>
            <person name="Peatman E."/>
            <person name="Lu J."/>
            <person name="Qin Z."/>
            <person name="Dunham R."/>
            <person name="Li Z."/>
            <person name="Sonstegard T."/>
            <person name="Feng J."/>
            <person name="Danzmann R.G."/>
            <person name="Schroeder S."/>
            <person name="Scheffler B."/>
            <person name="Duke M.V."/>
            <person name="Ballard L."/>
            <person name="Kucuktas H."/>
            <person name="Kaltenboeck L."/>
            <person name="Liu H."/>
            <person name="Armbruster J."/>
            <person name="Xie Y."/>
            <person name="Kirby M.L."/>
            <person name="Tian Y."/>
            <person name="Flanagan M.E."/>
            <person name="Mu W."/>
            <person name="Waldbieser G.C."/>
        </authorList>
    </citation>
    <scope>NUCLEOTIDE SEQUENCE [LARGE SCALE GENOMIC DNA]</scope>
    <source>
        <strain evidence="9">SDA103</strain>
    </source>
</reference>
<keyword evidence="6" id="KW-0067">ATP-binding</keyword>
<keyword evidence="5 10" id="KW-0418">Kinase</keyword>
<dbReference type="GO" id="GO:0005634">
    <property type="term" value="C:nucleus"/>
    <property type="evidence" value="ECO:0007669"/>
    <property type="project" value="TreeGrafter"/>
</dbReference>
<protein>
    <submittedName>
        <fullName evidence="10">Myosin light chain kinase 2, skeletal/cardiac muscle</fullName>
    </submittedName>
</protein>
<name>A0A2D0SKQ4_ICTPU</name>
<feature type="compositionally biased region" description="Polar residues" evidence="8">
    <location>
        <begin position="355"/>
        <end position="370"/>
    </location>
</feature>
<feature type="region of interest" description="Disordered" evidence="8">
    <location>
        <begin position="156"/>
        <end position="200"/>
    </location>
</feature>
<dbReference type="SUPFAM" id="SSF56112">
    <property type="entry name" value="Protein kinase-like (PK-like)"/>
    <property type="match status" value="1"/>
</dbReference>
<keyword evidence="4" id="KW-0547">Nucleotide-binding</keyword>
<accession>A0A2D0SKQ4</accession>
<evidence type="ECO:0000313" key="9">
    <source>
        <dbReference type="Proteomes" id="UP000221080"/>
    </source>
</evidence>
<evidence type="ECO:0000256" key="4">
    <source>
        <dbReference type="ARBA" id="ARBA00022741"/>
    </source>
</evidence>
<dbReference type="InterPro" id="IPR000719">
    <property type="entry name" value="Prot_kinase_dom"/>
</dbReference>
<dbReference type="OMA" id="TMAEQSE"/>
<dbReference type="OrthoDB" id="10260894at2759"/>
<dbReference type="FunFam" id="3.30.200.20:FF:000315">
    <property type="entry name" value="Calcium-dependent protein kinase 3"/>
    <property type="match status" value="1"/>
</dbReference>
<evidence type="ECO:0000256" key="3">
    <source>
        <dbReference type="ARBA" id="ARBA00022679"/>
    </source>
</evidence>
<feature type="coiled-coil region" evidence="7">
    <location>
        <begin position="40"/>
        <end position="67"/>
    </location>
</feature>
<dbReference type="STRING" id="7998.ENSIPUP00000016743"/>